<evidence type="ECO:0000313" key="8">
    <source>
        <dbReference type="EMBL" id="KND92901.1"/>
    </source>
</evidence>
<protein>
    <submittedName>
        <fullName evidence="8">Uncharacterized protein</fullName>
    </submittedName>
</protein>
<keyword evidence="3" id="KW-0808">Transferase</keyword>
<organism evidence="8 9">
    <name type="scientific">Tolypocladium ophioglossoides (strain CBS 100239)</name>
    <name type="common">Snaketongue truffleclub</name>
    <name type="synonym">Elaphocordyceps ophioglossoides</name>
    <dbReference type="NCBI Taxonomy" id="1163406"/>
    <lineage>
        <taxon>Eukaryota</taxon>
        <taxon>Fungi</taxon>
        <taxon>Dikarya</taxon>
        <taxon>Ascomycota</taxon>
        <taxon>Pezizomycotina</taxon>
        <taxon>Sordariomycetes</taxon>
        <taxon>Hypocreomycetidae</taxon>
        <taxon>Hypocreales</taxon>
        <taxon>Ophiocordycipitaceae</taxon>
        <taxon>Tolypocladium</taxon>
    </lineage>
</organism>
<name>A0A0L0NFL7_TOLOC</name>
<dbReference type="AlphaFoldDB" id="A0A0L0NFL7"/>
<comment type="subcellular location">
    <subcellularLocation>
        <location evidence="1">Membrane</location>
    </subcellularLocation>
</comment>
<dbReference type="GO" id="GO:0016020">
    <property type="term" value="C:membrane"/>
    <property type="evidence" value="ECO:0007669"/>
    <property type="project" value="UniProtKB-SubCell"/>
</dbReference>
<proteinExistence type="predicted"/>
<keyword evidence="6" id="KW-0472">Membrane</keyword>
<evidence type="ECO:0000256" key="5">
    <source>
        <dbReference type="ARBA" id="ARBA00022989"/>
    </source>
</evidence>
<evidence type="ECO:0000256" key="7">
    <source>
        <dbReference type="ARBA" id="ARBA00023180"/>
    </source>
</evidence>
<dbReference type="SUPFAM" id="SSF53448">
    <property type="entry name" value="Nucleotide-diphospho-sugar transferases"/>
    <property type="match status" value="1"/>
</dbReference>
<dbReference type="STRING" id="1163406.A0A0L0NFL7"/>
<accession>A0A0L0NFL7</accession>
<evidence type="ECO:0000256" key="4">
    <source>
        <dbReference type="ARBA" id="ARBA00022692"/>
    </source>
</evidence>
<dbReference type="InterPro" id="IPR052427">
    <property type="entry name" value="Glycosyltrans_GT2/GT47"/>
</dbReference>
<dbReference type="GO" id="GO:0016757">
    <property type="term" value="F:glycosyltransferase activity"/>
    <property type="evidence" value="ECO:0007669"/>
    <property type="project" value="UniProtKB-KW"/>
</dbReference>
<dbReference type="PANTHER" id="PTHR47844:SF1">
    <property type="entry name" value="EXOSTOSIN-LIKE 2"/>
    <property type="match status" value="1"/>
</dbReference>
<keyword evidence="7" id="KW-0325">Glycoprotein</keyword>
<sequence length="139" mass="15629">MADLVDRLAAIMEGVAGHRMPTFDFWYSTSFWIYVLWGLCLSAKPTFTHEDVTVVIPTIHNMFEELRPSLESILACEPAALILVTTHDRRKGLELMAESLPHFKVKVLSIQTANKRLQVCEALPNVKTAITIMADDDVT</sequence>
<comment type="caution">
    <text evidence="8">The sequence shown here is derived from an EMBL/GenBank/DDBJ whole genome shotgun (WGS) entry which is preliminary data.</text>
</comment>
<keyword evidence="2" id="KW-0328">Glycosyltransferase</keyword>
<dbReference type="Proteomes" id="UP000036947">
    <property type="component" value="Unassembled WGS sequence"/>
</dbReference>
<keyword evidence="5" id="KW-1133">Transmembrane helix</keyword>
<dbReference type="PANTHER" id="PTHR47844">
    <property type="entry name" value="SYNTHASE CPS1, PUTATIVE (AFU_ORTHOLOGUE AFUA_7G02500)-RELATED"/>
    <property type="match status" value="1"/>
</dbReference>
<keyword evidence="9" id="KW-1185">Reference proteome</keyword>
<keyword evidence="4" id="KW-0812">Transmembrane</keyword>
<reference evidence="8 9" key="1">
    <citation type="journal article" date="2015" name="BMC Genomics">
        <title>The genome of the truffle-parasite Tolypocladium ophioglossoides and the evolution of antifungal peptaibiotics.</title>
        <authorList>
            <person name="Quandt C.A."/>
            <person name="Bushley K.E."/>
            <person name="Spatafora J.W."/>
        </authorList>
    </citation>
    <scope>NUCLEOTIDE SEQUENCE [LARGE SCALE GENOMIC DNA]</scope>
    <source>
        <strain evidence="8 9">CBS 100239</strain>
    </source>
</reference>
<dbReference type="OrthoDB" id="3828420at2759"/>
<evidence type="ECO:0000256" key="6">
    <source>
        <dbReference type="ARBA" id="ARBA00023136"/>
    </source>
</evidence>
<evidence type="ECO:0000256" key="3">
    <source>
        <dbReference type="ARBA" id="ARBA00022679"/>
    </source>
</evidence>
<gene>
    <name evidence="8" type="ORF">TOPH_02405</name>
</gene>
<evidence type="ECO:0000313" key="9">
    <source>
        <dbReference type="Proteomes" id="UP000036947"/>
    </source>
</evidence>
<evidence type="ECO:0000256" key="1">
    <source>
        <dbReference type="ARBA" id="ARBA00004370"/>
    </source>
</evidence>
<dbReference type="EMBL" id="LFRF01000004">
    <property type="protein sequence ID" value="KND92901.1"/>
    <property type="molecule type" value="Genomic_DNA"/>
</dbReference>
<evidence type="ECO:0000256" key="2">
    <source>
        <dbReference type="ARBA" id="ARBA00022676"/>
    </source>
</evidence>
<dbReference type="InterPro" id="IPR029044">
    <property type="entry name" value="Nucleotide-diphossugar_trans"/>
</dbReference>